<protein>
    <submittedName>
        <fullName evidence="2">Bifunctional CRAL-TRIO lipid binding domain superfamily/CRAL-TRIO lipid binding domain/CRAL-TRIO</fullName>
    </submittedName>
</protein>
<dbReference type="PANTHER" id="PTHR45657">
    <property type="entry name" value="CRAL-TRIO DOMAIN-CONTAINING PROTEIN YKL091C-RELATED"/>
    <property type="match status" value="1"/>
</dbReference>
<dbReference type="SUPFAM" id="SSF52087">
    <property type="entry name" value="CRAL/TRIO domain"/>
    <property type="match status" value="1"/>
</dbReference>
<dbReference type="Pfam" id="PF03765">
    <property type="entry name" value="CRAL_TRIO_N"/>
    <property type="match status" value="1"/>
</dbReference>
<dbReference type="RefSeq" id="XP_067802059.1">
    <property type="nucleotide sequence ID" value="XM_067947908.1"/>
</dbReference>
<sequence length="314" mass="35615">MAIVGSANSKSLKNAPTSLTEVELQGLVQALTPEQVILLQQIKAAFAPQILGKESRYNDLFFVRFLRARSFDIKKTTVMLEKYFAWRQEQQVDLIVETDMSSIRDTVRLYYPHGYHGIDKLGRPIYLERLGRASISKLLENVTTEQLTKYYIQRYEYLVHVAMPAASMQTGKCVEQLLTIVDLKGFSISQLNHRLKALLSAISSVSQNYYPELLGKLLFINSSAIFSALYSLLSSLVDAKTIAKVAVINSKTESRRRILEMVDVDQLPEFLGGTCPDDTWQESNLGPWGDGYILDKLRATNDHVPDYLYSIRNF</sequence>
<dbReference type="SMART" id="SM01100">
    <property type="entry name" value="CRAL_TRIO_N"/>
    <property type="match status" value="1"/>
</dbReference>
<feature type="domain" description="CRAL-TRIO" evidence="1">
    <location>
        <begin position="103"/>
        <end position="279"/>
    </location>
</feature>
<dbReference type="CDD" id="cd00170">
    <property type="entry name" value="SEC14"/>
    <property type="match status" value="1"/>
</dbReference>
<reference evidence="2" key="1">
    <citation type="journal article" date="2023" name="Nat. Microbiol.">
        <title>Babesia duncani multi-omics identifies virulence factors and drug targets.</title>
        <authorList>
            <person name="Singh P."/>
            <person name="Lonardi S."/>
            <person name="Liang Q."/>
            <person name="Vydyam P."/>
            <person name="Khabirova E."/>
            <person name="Fang T."/>
            <person name="Gihaz S."/>
            <person name="Thekkiniath J."/>
            <person name="Munshi M."/>
            <person name="Abel S."/>
            <person name="Ciampossin L."/>
            <person name="Batugedara G."/>
            <person name="Gupta M."/>
            <person name="Lu X.M."/>
            <person name="Lenz T."/>
            <person name="Chakravarty S."/>
            <person name="Cornillot E."/>
            <person name="Hu Y."/>
            <person name="Ma W."/>
            <person name="Gonzalez L.M."/>
            <person name="Sanchez S."/>
            <person name="Estrada K."/>
            <person name="Sanchez-Flores A."/>
            <person name="Montero E."/>
            <person name="Harb O.S."/>
            <person name="Le Roch K.G."/>
            <person name="Mamoun C.B."/>
        </authorList>
    </citation>
    <scope>NUCLEOTIDE SEQUENCE</scope>
    <source>
        <strain evidence="2">WA1</strain>
    </source>
</reference>
<dbReference type="InterPro" id="IPR051026">
    <property type="entry name" value="PI/PC_transfer"/>
</dbReference>
<dbReference type="InterPro" id="IPR036273">
    <property type="entry name" value="CRAL/TRIO_N_dom_sf"/>
</dbReference>
<dbReference type="InterPro" id="IPR001251">
    <property type="entry name" value="CRAL-TRIO_dom"/>
</dbReference>
<dbReference type="Pfam" id="PF00650">
    <property type="entry name" value="CRAL_TRIO"/>
    <property type="match status" value="1"/>
</dbReference>
<dbReference type="InterPro" id="IPR036865">
    <property type="entry name" value="CRAL-TRIO_dom_sf"/>
</dbReference>
<dbReference type="PANTHER" id="PTHR45657:SF1">
    <property type="entry name" value="CRAL-TRIO DOMAIN-CONTAINING PROTEIN YKL091C-RELATED"/>
    <property type="match status" value="1"/>
</dbReference>
<dbReference type="SUPFAM" id="SSF46938">
    <property type="entry name" value="CRAL/TRIO N-terminal domain"/>
    <property type="match status" value="1"/>
</dbReference>
<dbReference type="PROSITE" id="PS50191">
    <property type="entry name" value="CRAL_TRIO"/>
    <property type="match status" value="1"/>
</dbReference>
<proteinExistence type="predicted"/>
<evidence type="ECO:0000313" key="3">
    <source>
        <dbReference type="Proteomes" id="UP001214638"/>
    </source>
</evidence>
<comment type="caution">
    <text evidence="2">The sequence shown here is derived from an EMBL/GenBank/DDBJ whole genome shotgun (WGS) entry which is preliminary data.</text>
</comment>
<dbReference type="InterPro" id="IPR011074">
    <property type="entry name" value="CRAL/TRIO_N_dom"/>
</dbReference>
<dbReference type="Gene3D" id="3.40.525.10">
    <property type="entry name" value="CRAL-TRIO lipid binding domain"/>
    <property type="match status" value="1"/>
</dbReference>
<gene>
    <name evidence="2" type="ORF">BdWA1_002889</name>
</gene>
<evidence type="ECO:0000313" key="2">
    <source>
        <dbReference type="EMBL" id="KAK2195216.1"/>
    </source>
</evidence>
<dbReference type="AlphaFoldDB" id="A0AAD9PIJ7"/>
<keyword evidence="3" id="KW-1185">Reference proteome</keyword>
<dbReference type="GeneID" id="94337186"/>
<dbReference type="Proteomes" id="UP001214638">
    <property type="component" value="Unassembled WGS sequence"/>
</dbReference>
<accession>A0AAD9PIJ7</accession>
<dbReference type="Gene3D" id="1.10.8.20">
    <property type="entry name" value="N-terminal domain of phosphatidylinositol transfer protein sec14p"/>
    <property type="match status" value="1"/>
</dbReference>
<organism evidence="2 3">
    <name type="scientific">Babesia duncani</name>
    <dbReference type="NCBI Taxonomy" id="323732"/>
    <lineage>
        <taxon>Eukaryota</taxon>
        <taxon>Sar</taxon>
        <taxon>Alveolata</taxon>
        <taxon>Apicomplexa</taxon>
        <taxon>Aconoidasida</taxon>
        <taxon>Piroplasmida</taxon>
        <taxon>Babesiidae</taxon>
        <taxon>Babesia</taxon>
    </lineage>
</organism>
<dbReference type="KEGG" id="bdw:94337186"/>
<name>A0AAD9PIJ7_9APIC</name>
<evidence type="ECO:0000259" key="1">
    <source>
        <dbReference type="PROSITE" id="PS50191"/>
    </source>
</evidence>
<dbReference type="SMART" id="SM00516">
    <property type="entry name" value="SEC14"/>
    <property type="match status" value="1"/>
</dbReference>
<dbReference type="PRINTS" id="PR00180">
    <property type="entry name" value="CRETINALDHBP"/>
</dbReference>
<dbReference type="EMBL" id="JALLKP010000004">
    <property type="protein sequence ID" value="KAK2195216.1"/>
    <property type="molecule type" value="Genomic_DNA"/>
</dbReference>